<organism evidence="4 5">
    <name type="scientific">Adineta ricciae</name>
    <name type="common">Rotifer</name>
    <dbReference type="NCBI Taxonomy" id="249248"/>
    <lineage>
        <taxon>Eukaryota</taxon>
        <taxon>Metazoa</taxon>
        <taxon>Spiralia</taxon>
        <taxon>Gnathifera</taxon>
        <taxon>Rotifera</taxon>
        <taxon>Eurotatoria</taxon>
        <taxon>Bdelloidea</taxon>
        <taxon>Adinetida</taxon>
        <taxon>Adinetidae</taxon>
        <taxon>Adineta</taxon>
    </lineage>
</organism>
<name>A0A815GLY7_ADIRI</name>
<dbReference type="Proteomes" id="UP000663852">
    <property type="component" value="Unassembled WGS sequence"/>
</dbReference>
<comment type="similarity">
    <text evidence="1">Belongs to the arrestin family.</text>
</comment>
<feature type="domain" description="Arrestin-like N-terminal" evidence="2">
    <location>
        <begin position="19"/>
        <end position="143"/>
    </location>
</feature>
<dbReference type="EMBL" id="CAJNOJ010000254">
    <property type="protein sequence ID" value="CAF1341708.1"/>
    <property type="molecule type" value="Genomic_DNA"/>
</dbReference>
<dbReference type="Pfam" id="PF00339">
    <property type="entry name" value="Arrestin_N"/>
    <property type="match status" value="1"/>
</dbReference>
<accession>A0A815GLY7</accession>
<sequence length="306" mass="34080">MGLNSTKSSLTNAEYSLTLSSANDFYRTLTPIQGEFHLNVRSKLRIEKEIRVDLVGQLLENKRYGSRSTRNSSQANNNNNNNNIFLTYSCSLITSHENGTARTIKQQQVNYPFRIPLGSNLPPSCEFKEFSIVYYLEIFHDGRLLPNTHRQITIAPQVPQLTVPLPCKVTGSGDVTMICSLPKSFYSGRDCPIVPLSVSITNPKQKQIKAVTAQLMQTVSLNGIKRENEIFTALLNEIAENTKENEVNTRCELVLPANLSPTHVPNENGSPDNLPNIAITYEFRITAQMKGATTPNLRLSVPLGVE</sequence>
<evidence type="ECO:0000313" key="5">
    <source>
        <dbReference type="Proteomes" id="UP000663852"/>
    </source>
</evidence>
<dbReference type="PANTHER" id="PTHR11188">
    <property type="entry name" value="ARRESTIN DOMAIN CONTAINING PROTEIN"/>
    <property type="match status" value="1"/>
</dbReference>
<dbReference type="GO" id="GO:0005737">
    <property type="term" value="C:cytoplasm"/>
    <property type="evidence" value="ECO:0007669"/>
    <property type="project" value="TreeGrafter"/>
</dbReference>
<comment type="caution">
    <text evidence="4">The sequence shown here is derived from an EMBL/GenBank/DDBJ whole genome shotgun (WGS) entry which is preliminary data.</text>
</comment>
<dbReference type="OrthoDB" id="9991648at2759"/>
<evidence type="ECO:0000256" key="1">
    <source>
        <dbReference type="ARBA" id="ARBA00005298"/>
    </source>
</evidence>
<proteinExistence type="inferred from homology"/>
<dbReference type="Pfam" id="PF02752">
    <property type="entry name" value="Arrestin_C"/>
    <property type="match status" value="1"/>
</dbReference>
<evidence type="ECO:0008006" key="6">
    <source>
        <dbReference type="Google" id="ProtNLM"/>
    </source>
</evidence>
<dbReference type="AlphaFoldDB" id="A0A815GLY7"/>
<evidence type="ECO:0000259" key="2">
    <source>
        <dbReference type="Pfam" id="PF00339"/>
    </source>
</evidence>
<evidence type="ECO:0000259" key="3">
    <source>
        <dbReference type="Pfam" id="PF02752"/>
    </source>
</evidence>
<dbReference type="InterPro" id="IPR011022">
    <property type="entry name" value="Arrestin_C-like"/>
</dbReference>
<dbReference type="InterPro" id="IPR014756">
    <property type="entry name" value="Ig_E-set"/>
</dbReference>
<dbReference type="GO" id="GO:0015031">
    <property type="term" value="P:protein transport"/>
    <property type="evidence" value="ECO:0007669"/>
    <property type="project" value="TreeGrafter"/>
</dbReference>
<dbReference type="InterPro" id="IPR011021">
    <property type="entry name" value="Arrestin-like_N"/>
</dbReference>
<dbReference type="InterPro" id="IPR050357">
    <property type="entry name" value="Arrestin_domain-protein"/>
</dbReference>
<dbReference type="Gene3D" id="2.60.40.640">
    <property type="match status" value="2"/>
</dbReference>
<dbReference type="InterPro" id="IPR014752">
    <property type="entry name" value="Arrestin-like_C"/>
</dbReference>
<dbReference type="PANTHER" id="PTHR11188:SF17">
    <property type="entry name" value="FI21816P1"/>
    <property type="match status" value="1"/>
</dbReference>
<feature type="domain" description="Arrestin C-terminal-like" evidence="3">
    <location>
        <begin position="193"/>
        <end position="303"/>
    </location>
</feature>
<evidence type="ECO:0000313" key="4">
    <source>
        <dbReference type="EMBL" id="CAF1341708.1"/>
    </source>
</evidence>
<reference evidence="4" key="1">
    <citation type="submission" date="2021-02" db="EMBL/GenBank/DDBJ databases">
        <authorList>
            <person name="Nowell W R."/>
        </authorList>
    </citation>
    <scope>NUCLEOTIDE SEQUENCE</scope>
</reference>
<protein>
    <recommendedName>
        <fullName evidence="6">Arrestin C-terminal-like domain-containing protein</fullName>
    </recommendedName>
</protein>
<gene>
    <name evidence="4" type="ORF">EDS130_LOCUS32776</name>
</gene>
<dbReference type="SUPFAM" id="SSF81296">
    <property type="entry name" value="E set domains"/>
    <property type="match status" value="1"/>
</dbReference>